<reference evidence="1" key="1">
    <citation type="journal article" date="2019" name="bioRxiv">
        <title>The Genome of the Zebra Mussel, Dreissena polymorpha: A Resource for Invasive Species Research.</title>
        <authorList>
            <person name="McCartney M.A."/>
            <person name="Auch B."/>
            <person name="Kono T."/>
            <person name="Mallez S."/>
            <person name="Zhang Y."/>
            <person name="Obille A."/>
            <person name="Becker A."/>
            <person name="Abrahante J.E."/>
            <person name="Garbe J."/>
            <person name="Badalamenti J.P."/>
            <person name="Herman A."/>
            <person name="Mangelson H."/>
            <person name="Liachko I."/>
            <person name="Sullivan S."/>
            <person name="Sone E.D."/>
            <person name="Koren S."/>
            <person name="Silverstein K.A.T."/>
            <person name="Beckman K.B."/>
            <person name="Gohl D.M."/>
        </authorList>
    </citation>
    <scope>NUCLEOTIDE SEQUENCE</scope>
    <source>
        <strain evidence="1">Duluth1</strain>
        <tissue evidence="1">Whole animal</tissue>
    </source>
</reference>
<sequence length="79" mass="8960">MSMAKSSIHLLPKQYIKQCVVTQVLFIEMTKERHIVGDRERSCESVRKLAKCINAFQNVSILDESVSIRGIAGESFMKT</sequence>
<dbReference type="AlphaFoldDB" id="A0A9D4KHJ5"/>
<protein>
    <submittedName>
        <fullName evidence="1">Uncharacterized protein</fullName>
    </submittedName>
</protein>
<reference evidence="1" key="2">
    <citation type="submission" date="2020-11" db="EMBL/GenBank/DDBJ databases">
        <authorList>
            <person name="McCartney M.A."/>
            <person name="Auch B."/>
            <person name="Kono T."/>
            <person name="Mallez S."/>
            <person name="Becker A."/>
            <person name="Gohl D.M."/>
            <person name="Silverstein K.A.T."/>
            <person name="Koren S."/>
            <person name="Bechman K.B."/>
            <person name="Herman A."/>
            <person name="Abrahante J.E."/>
            <person name="Garbe J."/>
        </authorList>
    </citation>
    <scope>NUCLEOTIDE SEQUENCE</scope>
    <source>
        <strain evidence="1">Duluth1</strain>
        <tissue evidence="1">Whole animal</tissue>
    </source>
</reference>
<keyword evidence="2" id="KW-1185">Reference proteome</keyword>
<organism evidence="1 2">
    <name type="scientific">Dreissena polymorpha</name>
    <name type="common">Zebra mussel</name>
    <name type="synonym">Mytilus polymorpha</name>
    <dbReference type="NCBI Taxonomy" id="45954"/>
    <lineage>
        <taxon>Eukaryota</taxon>
        <taxon>Metazoa</taxon>
        <taxon>Spiralia</taxon>
        <taxon>Lophotrochozoa</taxon>
        <taxon>Mollusca</taxon>
        <taxon>Bivalvia</taxon>
        <taxon>Autobranchia</taxon>
        <taxon>Heteroconchia</taxon>
        <taxon>Euheterodonta</taxon>
        <taxon>Imparidentia</taxon>
        <taxon>Neoheterodontei</taxon>
        <taxon>Myida</taxon>
        <taxon>Dreissenoidea</taxon>
        <taxon>Dreissenidae</taxon>
        <taxon>Dreissena</taxon>
    </lineage>
</organism>
<comment type="caution">
    <text evidence="1">The sequence shown here is derived from an EMBL/GenBank/DDBJ whole genome shotgun (WGS) entry which is preliminary data.</text>
</comment>
<gene>
    <name evidence="1" type="ORF">DPMN_113203</name>
</gene>
<name>A0A9D4KHJ5_DREPO</name>
<evidence type="ECO:0000313" key="2">
    <source>
        <dbReference type="Proteomes" id="UP000828390"/>
    </source>
</evidence>
<proteinExistence type="predicted"/>
<dbReference type="Proteomes" id="UP000828390">
    <property type="component" value="Unassembled WGS sequence"/>
</dbReference>
<dbReference type="EMBL" id="JAIWYP010000004">
    <property type="protein sequence ID" value="KAH3839766.1"/>
    <property type="molecule type" value="Genomic_DNA"/>
</dbReference>
<accession>A0A9D4KHJ5</accession>
<evidence type="ECO:0000313" key="1">
    <source>
        <dbReference type="EMBL" id="KAH3839766.1"/>
    </source>
</evidence>